<dbReference type="EnsemblProtists" id="Phyra85753">
    <property type="protein sequence ID" value="Phyra85753"/>
    <property type="gene ID" value="Phyra85753"/>
</dbReference>
<dbReference type="STRING" id="164328.H3H566"/>
<dbReference type="InParanoid" id="H3H566"/>
<dbReference type="Proteomes" id="UP000005238">
    <property type="component" value="Unassembled WGS sequence"/>
</dbReference>
<evidence type="ECO:0000313" key="2">
    <source>
        <dbReference type="EnsemblProtists" id="Phyra85753"/>
    </source>
</evidence>
<evidence type="ECO:0000256" key="1">
    <source>
        <dbReference type="SAM" id="MobiDB-lite"/>
    </source>
</evidence>
<protein>
    <recommendedName>
        <fullName evidence="4">SWIM-type domain-containing protein</fullName>
    </recommendedName>
</protein>
<dbReference type="eggNOG" id="ENOG502R8CW">
    <property type="taxonomic scope" value="Eukaryota"/>
</dbReference>
<name>H3H566_PHYRM</name>
<evidence type="ECO:0008006" key="4">
    <source>
        <dbReference type="Google" id="ProtNLM"/>
    </source>
</evidence>
<organism evidence="2 3">
    <name type="scientific">Phytophthora ramorum</name>
    <name type="common">Sudden oak death agent</name>
    <dbReference type="NCBI Taxonomy" id="164328"/>
    <lineage>
        <taxon>Eukaryota</taxon>
        <taxon>Sar</taxon>
        <taxon>Stramenopiles</taxon>
        <taxon>Oomycota</taxon>
        <taxon>Peronosporomycetes</taxon>
        <taxon>Peronosporales</taxon>
        <taxon>Peronosporaceae</taxon>
        <taxon>Phytophthora</taxon>
    </lineage>
</organism>
<dbReference type="PANTHER" id="PTHR31569:SF4">
    <property type="entry name" value="SWIM-TYPE DOMAIN-CONTAINING PROTEIN"/>
    <property type="match status" value="1"/>
</dbReference>
<evidence type="ECO:0000313" key="3">
    <source>
        <dbReference type="Proteomes" id="UP000005238"/>
    </source>
</evidence>
<accession>H3H566</accession>
<dbReference type="VEuPathDB" id="FungiDB:KRP22_8135"/>
<dbReference type="InterPro" id="IPR052579">
    <property type="entry name" value="Zinc_finger_SWIM"/>
</dbReference>
<feature type="region of interest" description="Disordered" evidence="1">
    <location>
        <begin position="319"/>
        <end position="355"/>
    </location>
</feature>
<proteinExistence type="predicted"/>
<reference evidence="3" key="1">
    <citation type="journal article" date="2006" name="Science">
        <title>Phytophthora genome sequences uncover evolutionary origins and mechanisms of pathogenesis.</title>
        <authorList>
            <person name="Tyler B.M."/>
            <person name="Tripathy S."/>
            <person name="Zhang X."/>
            <person name="Dehal P."/>
            <person name="Jiang R.H."/>
            <person name="Aerts A."/>
            <person name="Arredondo F.D."/>
            <person name="Baxter L."/>
            <person name="Bensasson D."/>
            <person name="Beynon J.L."/>
            <person name="Chapman J."/>
            <person name="Damasceno C.M."/>
            <person name="Dorrance A.E."/>
            <person name="Dou D."/>
            <person name="Dickerman A.W."/>
            <person name="Dubchak I.L."/>
            <person name="Garbelotto M."/>
            <person name="Gijzen M."/>
            <person name="Gordon S.G."/>
            <person name="Govers F."/>
            <person name="Grunwald N.J."/>
            <person name="Huang W."/>
            <person name="Ivors K.L."/>
            <person name="Jones R.W."/>
            <person name="Kamoun S."/>
            <person name="Krampis K."/>
            <person name="Lamour K.H."/>
            <person name="Lee M.K."/>
            <person name="McDonald W.H."/>
            <person name="Medina M."/>
            <person name="Meijer H.J."/>
            <person name="Nordberg E.K."/>
            <person name="Maclean D.J."/>
            <person name="Ospina-Giraldo M.D."/>
            <person name="Morris P.F."/>
            <person name="Phuntumart V."/>
            <person name="Putnam N.H."/>
            <person name="Rash S."/>
            <person name="Rose J.K."/>
            <person name="Sakihama Y."/>
            <person name="Salamov A.A."/>
            <person name="Savidor A."/>
            <person name="Scheuring C.F."/>
            <person name="Smith B.M."/>
            <person name="Sobral B.W."/>
            <person name="Terry A."/>
            <person name="Torto-Alalibo T.A."/>
            <person name="Win J."/>
            <person name="Xu Z."/>
            <person name="Zhang H."/>
            <person name="Grigoriev I.V."/>
            <person name="Rokhsar D.S."/>
            <person name="Boore J.L."/>
        </authorList>
    </citation>
    <scope>NUCLEOTIDE SEQUENCE [LARGE SCALE GENOMIC DNA]</scope>
    <source>
        <strain evidence="3">Pr102</strain>
    </source>
</reference>
<dbReference type="VEuPathDB" id="FungiDB:KRP23_2013"/>
<dbReference type="HOGENOM" id="CLU_031858_0_0_1"/>
<dbReference type="PANTHER" id="PTHR31569">
    <property type="entry name" value="SWIM-TYPE DOMAIN-CONTAINING PROTEIN"/>
    <property type="match status" value="1"/>
</dbReference>
<sequence length="527" mass="59830">MVFAKTDEEFQNHADEFKLLACRGKREALWAYFRKNWSAKKEILENFFGKLKADLDGSFSMKDCLQAILKFQRRKEDEYNAKVMLPGSTLNANYGEEMNQLLGMTSGWLAETFFPEYQFATDPDTMPQYTFEERQHLVQVCRDGRVPRVDTNNWLCDCEFSVTIKLPCRHVLLFRKHLGDVFTIPYSSIHTRWLRTSALDDEIASIEVPIRVSTCRDDVKMKKQMAERDKYKRAQEVFSRITTELTDFPDVKFETAMGNLEEWCSNLRQGNLSLPVQPSQSGSDNELAPTQVAATSENGAVVKDEQVHGGICEDAAEQLKLKPFNPRAPKSGRPKKNRAATDSKRSTERKEYNQGSKLRQLLSAKYVVEIKIYLGTNRPPLSEVLSFLNTVEVRFRGYAKKKMTATLSNLEPDPTPTSFRLPEAMVTAALIKAVKKEAEMQDVGTEVDLCSPVDGTTSVDADTELCSVHVEGAGDFSKNRLEAMKYLWNMANACSRGMQYYLWLMSEVYVHFSDEGSQTVATEIANA</sequence>
<reference evidence="2" key="2">
    <citation type="submission" date="2015-06" db="UniProtKB">
        <authorList>
            <consortium name="EnsemblProtists"/>
        </authorList>
    </citation>
    <scope>IDENTIFICATION</scope>
    <source>
        <strain evidence="2">Pr102</strain>
    </source>
</reference>
<keyword evidence="3" id="KW-1185">Reference proteome</keyword>
<dbReference type="AlphaFoldDB" id="H3H566"/>
<feature type="compositionally biased region" description="Basic and acidic residues" evidence="1">
    <location>
        <begin position="339"/>
        <end position="352"/>
    </location>
</feature>
<dbReference type="EMBL" id="DS566294">
    <property type="status" value="NOT_ANNOTATED_CDS"/>
    <property type="molecule type" value="Genomic_DNA"/>
</dbReference>